<evidence type="ECO:0000256" key="4">
    <source>
        <dbReference type="ARBA" id="ARBA00022695"/>
    </source>
</evidence>
<feature type="domain" description="PAS" evidence="12">
    <location>
        <begin position="604"/>
        <end position="678"/>
    </location>
</feature>
<evidence type="ECO:0000259" key="12">
    <source>
        <dbReference type="PROSITE" id="PS50112"/>
    </source>
</evidence>
<keyword evidence="14" id="KW-1185">Reference proteome</keyword>
<dbReference type="NCBIfam" id="TIGR00229">
    <property type="entry name" value="sensory_box"/>
    <property type="match status" value="1"/>
</dbReference>
<dbReference type="InterPro" id="IPR003593">
    <property type="entry name" value="AAA+_ATPase"/>
</dbReference>
<dbReference type="InterPro" id="IPR013767">
    <property type="entry name" value="PAS_fold"/>
</dbReference>
<dbReference type="InterPro" id="IPR027417">
    <property type="entry name" value="P-loop_NTPase"/>
</dbReference>
<dbReference type="Gene3D" id="3.40.50.2300">
    <property type="match status" value="1"/>
</dbReference>
<evidence type="ECO:0000256" key="5">
    <source>
        <dbReference type="ARBA" id="ARBA00022741"/>
    </source>
</evidence>
<dbReference type="SUPFAM" id="SSF52540">
    <property type="entry name" value="P-loop containing nucleoside triphosphate hydrolases"/>
    <property type="match status" value="1"/>
</dbReference>
<evidence type="ECO:0000256" key="7">
    <source>
        <dbReference type="ARBA" id="ARBA00023015"/>
    </source>
</evidence>
<dbReference type="GO" id="GO:0016987">
    <property type="term" value="F:sigma factor activity"/>
    <property type="evidence" value="ECO:0007669"/>
    <property type="project" value="UniProtKB-KW"/>
</dbReference>
<dbReference type="InterPro" id="IPR025943">
    <property type="entry name" value="Sigma_54_int_dom_ATP-bd_2"/>
</dbReference>
<dbReference type="FunFam" id="3.40.50.300:FF:000006">
    <property type="entry name" value="DNA-binding transcriptional regulator NtrC"/>
    <property type="match status" value="1"/>
</dbReference>
<dbReference type="GO" id="GO:0016779">
    <property type="term" value="F:nucleotidyltransferase activity"/>
    <property type="evidence" value="ECO:0007669"/>
    <property type="project" value="UniProtKB-KW"/>
</dbReference>
<dbReference type="PRINTS" id="PR00045">
    <property type="entry name" value="SIGMA54FCT"/>
</dbReference>
<dbReference type="CDD" id="cd00009">
    <property type="entry name" value="AAA"/>
    <property type="match status" value="1"/>
</dbReference>
<dbReference type="Gene3D" id="3.40.50.300">
    <property type="entry name" value="P-loop containing nucleotide triphosphate hydrolases"/>
    <property type="match status" value="1"/>
</dbReference>
<dbReference type="InterPro" id="IPR038709">
    <property type="entry name" value="RpoN_core-bd_sf"/>
</dbReference>
<keyword evidence="8" id="KW-0731">Sigma factor</keyword>
<dbReference type="Gene3D" id="3.40.50.10660">
    <property type="entry name" value="PrpR receptor domain-like"/>
    <property type="match status" value="1"/>
</dbReference>
<dbReference type="Pfam" id="PF02954">
    <property type="entry name" value="HTH_8"/>
    <property type="match status" value="1"/>
</dbReference>
<evidence type="ECO:0000256" key="8">
    <source>
        <dbReference type="ARBA" id="ARBA00023082"/>
    </source>
</evidence>
<dbReference type="SUPFAM" id="SSF55785">
    <property type="entry name" value="PYP-like sensor domain (PAS domain)"/>
    <property type="match status" value="1"/>
</dbReference>
<evidence type="ECO:0000256" key="6">
    <source>
        <dbReference type="ARBA" id="ARBA00022840"/>
    </source>
</evidence>
<dbReference type="Gene3D" id="1.10.10.1330">
    <property type="entry name" value="RNA polymerase sigma-54 factor, core-binding domain"/>
    <property type="match status" value="1"/>
</dbReference>
<dbReference type="SMART" id="SM00091">
    <property type="entry name" value="PAS"/>
    <property type="match status" value="1"/>
</dbReference>
<dbReference type="GO" id="GO:0001216">
    <property type="term" value="F:DNA-binding transcription activator activity"/>
    <property type="evidence" value="ECO:0007669"/>
    <property type="project" value="InterPro"/>
</dbReference>
<dbReference type="InterPro" id="IPR000014">
    <property type="entry name" value="PAS"/>
</dbReference>
<dbReference type="PROSITE" id="PS00675">
    <property type="entry name" value="SIGMA54_INTERACT_1"/>
    <property type="match status" value="1"/>
</dbReference>
<dbReference type="Pfam" id="PF25601">
    <property type="entry name" value="AAA_lid_14"/>
    <property type="match status" value="1"/>
</dbReference>
<keyword evidence="7" id="KW-0805">Transcription regulation</keyword>
<dbReference type="InterPro" id="IPR009057">
    <property type="entry name" value="Homeodomain-like_sf"/>
</dbReference>
<dbReference type="SUPFAM" id="SSF46689">
    <property type="entry name" value="Homeodomain-like"/>
    <property type="match status" value="1"/>
</dbReference>
<dbReference type="PROSITE" id="PS00676">
    <property type="entry name" value="SIGMA54_INTERACT_2"/>
    <property type="match status" value="1"/>
</dbReference>
<dbReference type="SMART" id="SM00382">
    <property type="entry name" value="AAA"/>
    <property type="match status" value="1"/>
</dbReference>
<dbReference type="GO" id="GO:0000156">
    <property type="term" value="F:phosphorelay response regulator activity"/>
    <property type="evidence" value="ECO:0007669"/>
    <property type="project" value="InterPro"/>
</dbReference>
<keyword evidence="5" id="KW-0547">Nucleotide-binding</keyword>
<dbReference type="PANTHER" id="PTHR32071:SF57">
    <property type="entry name" value="C4-DICARBOXYLATE TRANSPORT TRANSCRIPTIONAL REGULATORY PROTEIN DCTD"/>
    <property type="match status" value="1"/>
</dbReference>
<keyword evidence="6" id="KW-0067">ATP-binding</keyword>
<keyword evidence="9" id="KW-0238">DNA-binding</keyword>
<dbReference type="GO" id="GO:0043565">
    <property type="term" value="F:sequence-specific DNA binding"/>
    <property type="evidence" value="ECO:0007669"/>
    <property type="project" value="InterPro"/>
</dbReference>
<protein>
    <submittedName>
        <fullName evidence="13">RNA polymerase sigma-54 factor</fullName>
    </submittedName>
</protein>
<evidence type="ECO:0000256" key="10">
    <source>
        <dbReference type="ARBA" id="ARBA00023163"/>
    </source>
</evidence>
<dbReference type="InterPro" id="IPR025944">
    <property type="entry name" value="Sigma_54_int_dom_CS"/>
</dbReference>
<reference evidence="13" key="1">
    <citation type="submission" date="2023-07" db="EMBL/GenBank/DDBJ databases">
        <title>Genomic Encyclopedia of Type Strains, Phase IV (KMG-IV): sequencing the most valuable type-strain genomes for metagenomic binning, comparative biology and taxonomic classification.</title>
        <authorList>
            <person name="Goeker M."/>
        </authorList>
    </citation>
    <scope>NUCLEOTIDE SEQUENCE</scope>
    <source>
        <strain evidence="13">DSM 19659</strain>
    </source>
</reference>
<dbReference type="CDD" id="cd00130">
    <property type="entry name" value="PAS"/>
    <property type="match status" value="1"/>
</dbReference>
<dbReference type="Pfam" id="PF04963">
    <property type="entry name" value="Sigma54_CBD"/>
    <property type="match status" value="1"/>
</dbReference>
<dbReference type="RefSeq" id="WP_307252125.1">
    <property type="nucleotide sequence ID" value="NZ_JAUSTO010000001.1"/>
</dbReference>
<dbReference type="PROSITE" id="PS00688">
    <property type="entry name" value="SIGMA54_INTERACT_3"/>
    <property type="match status" value="1"/>
</dbReference>
<organism evidence="13 14">
    <name type="scientific">Moryella indoligenes</name>
    <dbReference type="NCBI Taxonomy" id="371674"/>
    <lineage>
        <taxon>Bacteria</taxon>
        <taxon>Bacillati</taxon>
        <taxon>Bacillota</taxon>
        <taxon>Clostridia</taxon>
        <taxon>Lachnospirales</taxon>
        <taxon>Lachnospiraceae</taxon>
        <taxon>Moryella</taxon>
    </lineage>
</organism>
<dbReference type="Pfam" id="PF06506">
    <property type="entry name" value="PrpR_N"/>
    <property type="match status" value="1"/>
</dbReference>
<dbReference type="PROSITE" id="PS50045">
    <property type="entry name" value="SIGMA54_INTERACT_4"/>
    <property type="match status" value="1"/>
</dbReference>
<dbReference type="InterPro" id="IPR010524">
    <property type="entry name" value="Sig_transdc_resp-reg_PrpR_N"/>
</dbReference>
<sequence>MNRARLEQKEQLKVYMSSRQVESLQVLAMSTQNLEKFISEEQMINPMLELPENGIEAEMAENTPSILLSQHQYNKERTDVSSLLENIPEKKSESLEDYLIAQLPVNELDSKQYKLCKKIIRYLDRDTGFLPEMTKTLLNEWNVDAEELESAIRLIRTLDPAGVCAYDMRDCFKLQLERRGVTDRIPYEIIDDYLKELAERKFSGISRHMKISTARVREAYVLIQSLSPHPTENFNGSETQYIVPDVIAEYENQVWVLRFLRPAAVMVRLNHEYIRLAKEAEDTETINYFANKIHRARQLAAAVQQREDTIKALLYYALEEQKEYALGNGAKRKLQQKTIAERLGVHPSTINRALKDKYIKVPIGIIPMKGLFSNRENTTVVESNQRLKEREKKVIEEVPSVDSKGKVSEICLIAPTEKMLELNQSVCRMYGKKVTACIASLPDAAQVVHKLQQRGAKIFISRKGTKKKIEEKCHVPVIDVGLNLSDYVPLMEQAARVKGKVAFFSYGLVPEDVRSMCYLMEIDALFYSFYKISQCDSIVRKAIHEGAVLGIGGANTAPPSEKYGLEHLIVENSPQSLLAAIESAEQMLHLQKEEAKKQEELKILLQRYDLALNFTHDAIFAVDQAGKIEVMNGAAEKIAECKRENAVGKTLWEIISDTRVKTVLQDGKRQLNSIMKHGNTTLLSNLVPIIVDGQIHGALAAYQDVHVLQKHEQKLRIQLSEKGLVAKYHFSDIIGDSTRMRSAVRMAEKFACSDATILLHGETGTGKELFAQSIHSASERAEGPFVAVNCGSLPKDILEAELFGYEEGAFTGASKGGKMGLFEMAHGGTIFLDEIGEMPLGTQVQLLRVLQEREIRRLGSDRVTPVNIRVIAATNRDLLKEIREGNFRQDLFFRINVLSIEIPPLRERREDIAPICEYLLEKLMPCGEEERQLIRSVLDMRKNYAWPGNVRQLSNLAERLYILCSQGEDREFIRNVLNIFSMETTQNLPEKMMEDDVATEQNVLKVEGKSSFHERERNKLLRVLNENNFAMNKSAQILEMNRSTLWRKMKKYGITKE</sequence>
<dbReference type="Pfam" id="PF04552">
    <property type="entry name" value="Sigma54_DBD"/>
    <property type="match status" value="1"/>
</dbReference>
<evidence type="ECO:0000256" key="9">
    <source>
        <dbReference type="ARBA" id="ARBA00023125"/>
    </source>
</evidence>
<keyword evidence="2" id="KW-0240">DNA-directed RNA polymerase</keyword>
<dbReference type="InterPro" id="IPR000394">
    <property type="entry name" value="RNA_pol_sigma_54"/>
</dbReference>
<evidence type="ECO:0000256" key="2">
    <source>
        <dbReference type="ARBA" id="ARBA00022478"/>
    </source>
</evidence>
<dbReference type="GO" id="GO:0000428">
    <property type="term" value="C:DNA-directed RNA polymerase complex"/>
    <property type="evidence" value="ECO:0007669"/>
    <property type="project" value="UniProtKB-KW"/>
</dbReference>
<dbReference type="PROSITE" id="PS50044">
    <property type="entry name" value="SIGMA54_3"/>
    <property type="match status" value="1"/>
</dbReference>
<dbReference type="Gene3D" id="1.10.10.60">
    <property type="entry name" value="Homeodomain-like"/>
    <property type="match status" value="1"/>
</dbReference>
<proteinExistence type="inferred from homology"/>
<dbReference type="SUPFAM" id="SSF159800">
    <property type="entry name" value="PrpR receptor domain-like"/>
    <property type="match status" value="1"/>
</dbReference>
<keyword evidence="10" id="KW-0804">Transcription</keyword>
<dbReference type="InterPro" id="IPR025662">
    <property type="entry name" value="Sigma_54_int_dom_ATP-bd_1"/>
</dbReference>
<dbReference type="Pfam" id="PF00309">
    <property type="entry name" value="Sigma54_AID"/>
    <property type="match status" value="1"/>
</dbReference>
<dbReference type="InterPro" id="IPR035965">
    <property type="entry name" value="PAS-like_dom_sf"/>
</dbReference>
<dbReference type="PANTHER" id="PTHR32071">
    <property type="entry name" value="TRANSCRIPTIONAL REGULATORY PROTEIN"/>
    <property type="match status" value="1"/>
</dbReference>
<dbReference type="InterPro" id="IPR002197">
    <property type="entry name" value="HTH_Fis"/>
</dbReference>
<dbReference type="AlphaFoldDB" id="A0AAE4AK07"/>
<keyword evidence="4" id="KW-0548">Nucleotidyltransferase</keyword>
<evidence type="ECO:0000256" key="3">
    <source>
        <dbReference type="ARBA" id="ARBA00022679"/>
    </source>
</evidence>
<gene>
    <name evidence="13" type="ORF">J2S20_000214</name>
</gene>
<name>A0AAE4AK07_9FIRM</name>
<keyword evidence="3" id="KW-0808">Transferase</keyword>
<dbReference type="Proteomes" id="UP001241537">
    <property type="component" value="Unassembled WGS sequence"/>
</dbReference>
<dbReference type="InterPro" id="IPR007634">
    <property type="entry name" value="RNA_pol_sigma_54_DNA-bd"/>
</dbReference>
<dbReference type="Pfam" id="PF00989">
    <property type="entry name" value="PAS"/>
    <property type="match status" value="1"/>
</dbReference>
<dbReference type="GO" id="GO:0005524">
    <property type="term" value="F:ATP binding"/>
    <property type="evidence" value="ECO:0007669"/>
    <property type="project" value="UniProtKB-KW"/>
</dbReference>
<evidence type="ECO:0000313" key="13">
    <source>
        <dbReference type="EMBL" id="MDQ0151540.1"/>
    </source>
</evidence>
<dbReference type="InterPro" id="IPR058031">
    <property type="entry name" value="AAA_lid_NorR"/>
</dbReference>
<dbReference type="GO" id="GO:0006352">
    <property type="term" value="P:DNA-templated transcription initiation"/>
    <property type="evidence" value="ECO:0007669"/>
    <property type="project" value="InterPro"/>
</dbReference>
<dbReference type="InterPro" id="IPR002078">
    <property type="entry name" value="Sigma_54_int"/>
</dbReference>
<dbReference type="InterPro" id="IPR007046">
    <property type="entry name" value="RNA_pol_sigma_54_core-bd"/>
</dbReference>
<comment type="caution">
    <text evidence="13">The sequence shown here is derived from an EMBL/GenBank/DDBJ whole genome shotgun (WGS) entry which is preliminary data.</text>
</comment>
<dbReference type="Gene3D" id="1.10.8.60">
    <property type="match status" value="1"/>
</dbReference>
<dbReference type="Pfam" id="PF00158">
    <property type="entry name" value="Sigma54_activat"/>
    <property type="match status" value="1"/>
</dbReference>
<dbReference type="PROSITE" id="PS50112">
    <property type="entry name" value="PAS"/>
    <property type="match status" value="1"/>
</dbReference>
<comment type="similarity">
    <text evidence="1">Belongs to the sigma-54 factor family.</text>
</comment>
<evidence type="ECO:0000259" key="11">
    <source>
        <dbReference type="PROSITE" id="PS50045"/>
    </source>
</evidence>
<dbReference type="Gene3D" id="3.30.450.20">
    <property type="entry name" value="PAS domain"/>
    <property type="match status" value="1"/>
</dbReference>
<accession>A0AAE4AK07</accession>
<evidence type="ECO:0000313" key="14">
    <source>
        <dbReference type="Proteomes" id="UP001241537"/>
    </source>
</evidence>
<evidence type="ECO:0000256" key="1">
    <source>
        <dbReference type="ARBA" id="ARBA00008798"/>
    </source>
</evidence>
<dbReference type="EMBL" id="JAUSTO010000001">
    <property type="protein sequence ID" value="MDQ0151540.1"/>
    <property type="molecule type" value="Genomic_DNA"/>
</dbReference>
<feature type="domain" description="Sigma-54 factor interaction" evidence="11">
    <location>
        <begin position="733"/>
        <end position="962"/>
    </location>
</feature>